<accession>A0AAP0QQU2</accession>
<reference evidence="1 2" key="1">
    <citation type="submission" date="2024-05" db="EMBL/GenBank/DDBJ databases">
        <title>Haplotype-resolved chromosome-level genome assembly of Huyou (Citrus changshanensis).</title>
        <authorList>
            <person name="Miao C."/>
            <person name="Chen W."/>
            <person name="Wu Y."/>
            <person name="Wang L."/>
            <person name="Zhao S."/>
            <person name="Grierson D."/>
            <person name="Xu C."/>
            <person name="Chen K."/>
        </authorList>
    </citation>
    <scope>NUCLEOTIDE SEQUENCE [LARGE SCALE GENOMIC DNA]</scope>
    <source>
        <strain evidence="1">01-14</strain>
        <tissue evidence="1">Leaf</tissue>
    </source>
</reference>
<evidence type="ECO:0000313" key="2">
    <source>
        <dbReference type="Proteomes" id="UP001428341"/>
    </source>
</evidence>
<gene>
    <name evidence="1" type="ORF">WN944_001506</name>
</gene>
<keyword evidence="2" id="KW-1185">Reference proteome</keyword>
<dbReference type="EMBL" id="JBCGBO010000004">
    <property type="protein sequence ID" value="KAK9209142.1"/>
    <property type="molecule type" value="Genomic_DNA"/>
</dbReference>
<name>A0AAP0QQU2_9ROSI</name>
<dbReference type="AlphaFoldDB" id="A0AAP0QQU2"/>
<proteinExistence type="predicted"/>
<protein>
    <submittedName>
        <fullName evidence="1">Uncharacterized protein</fullName>
    </submittedName>
</protein>
<dbReference type="Proteomes" id="UP001428341">
    <property type="component" value="Unassembled WGS sequence"/>
</dbReference>
<evidence type="ECO:0000313" key="1">
    <source>
        <dbReference type="EMBL" id="KAK9209142.1"/>
    </source>
</evidence>
<organism evidence="1 2">
    <name type="scientific">Citrus x changshan-huyou</name>
    <dbReference type="NCBI Taxonomy" id="2935761"/>
    <lineage>
        <taxon>Eukaryota</taxon>
        <taxon>Viridiplantae</taxon>
        <taxon>Streptophyta</taxon>
        <taxon>Embryophyta</taxon>
        <taxon>Tracheophyta</taxon>
        <taxon>Spermatophyta</taxon>
        <taxon>Magnoliopsida</taxon>
        <taxon>eudicotyledons</taxon>
        <taxon>Gunneridae</taxon>
        <taxon>Pentapetalae</taxon>
        <taxon>rosids</taxon>
        <taxon>malvids</taxon>
        <taxon>Sapindales</taxon>
        <taxon>Rutaceae</taxon>
        <taxon>Aurantioideae</taxon>
        <taxon>Citrus</taxon>
    </lineage>
</organism>
<sequence length="97" mass="11110">MGRIFVVELDGRSYRCKFCRTHLALPEDLVSRVLNYKIRTACEIMNGVESRNLHLKDDDVIVLLCLTDKFVLVDLVRLFIVAEGKHISSIARKFLCG</sequence>
<comment type="caution">
    <text evidence="1">The sequence shown here is derived from an EMBL/GenBank/DDBJ whole genome shotgun (WGS) entry which is preliminary data.</text>
</comment>